<gene>
    <name evidence="3" type="ORF">LOSG293_020500</name>
</gene>
<dbReference type="PANTHER" id="PTHR13947">
    <property type="entry name" value="GNAT FAMILY N-ACETYLTRANSFERASE"/>
    <property type="match status" value="1"/>
</dbReference>
<evidence type="ECO:0000256" key="1">
    <source>
        <dbReference type="ARBA" id="ARBA00022679"/>
    </source>
</evidence>
<evidence type="ECO:0000313" key="3">
    <source>
        <dbReference type="EMBL" id="GAK47112.1"/>
    </source>
</evidence>
<dbReference type="AlphaFoldDB" id="A0A081BGE4"/>
<dbReference type="STRING" id="1291743.LOSG293_020500"/>
<dbReference type="SUPFAM" id="SSF55729">
    <property type="entry name" value="Acyl-CoA N-acyltransferases (Nat)"/>
    <property type="match status" value="1"/>
</dbReference>
<dbReference type="InterPro" id="IPR000182">
    <property type="entry name" value="GNAT_dom"/>
</dbReference>
<dbReference type="Proteomes" id="UP000028700">
    <property type="component" value="Unassembled WGS sequence"/>
</dbReference>
<organism evidence="3 4">
    <name type="scientific">Secundilactobacillus oryzae JCM 18671</name>
    <dbReference type="NCBI Taxonomy" id="1291743"/>
    <lineage>
        <taxon>Bacteria</taxon>
        <taxon>Bacillati</taxon>
        <taxon>Bacillota</taxon>
        <taxon>Bacilli</taxon>
        <taxon>Lactobacillales</taxon>
        <taxon>Lactobacillaceae</taxon>
        <taxon>Secundilactobacillus</taxon>
    </lineage>
</organism>
<reference evidence="3" key="1">
    <citation type="journal article" date="2014" name="Genome Announc.">
        <title>Draft Genome Sequence of Lactobacillus oryzae Strain SG293T.</title>
        <authorList>
            <person name="Tanizawa Y."/>
            <person name="Fujisawa T."/>
            <person name="Mochizuki T."/>
            <person name="Kaminuma E."/>
            <person name="Nakamura Y."/>
            <person name="Tohno M."/>
        </authorList>
    </citation>
    <scope>NUCLEOTIDE SEQUENCE [LARGE SCALE GENOMIC DNA]</scope>
    <source>
        <strain evidence="3">SG293</strain>
    </source>
</reference>
<protein>
    <submittedName>
        <fullName evidence="3">Putative acetyltransferase</fullName>
    </submittedName>
</protein>
<sequence>MKRILQESLRDAQLDKPGTAYFDPQLDELASYYEKLAHGAYWVAVNEQDEVVGGVGIGPLDWEAGICELQKLYIDKSARGHGLSKQLMKQAMDYALQDGYERIYIVTDSRLPVANQLYQKYQFERLKAPLPQDPHPGCDTWYIRDIRLADAG</sequence>
<evidence type="ECO:0000313" key="4">
    <source>
        <dbReference type="Proteomes" id="UP000028700"/>
    </source>
</evidence>
<feature type="domain" description="N-acetyltransferase" evidence="2">
    <location>
        <begin position="1"/>
        <end position="147"/>
    </location>
</feature>
<accession>A0A081BGE4</accession>
<evidence type="ECO:0000259" key="2">
    <source>
        <dbReference type="PROSITE" id="PS51186"/>
    </source>
</evidence>
<keyword evidence="1 3" id="KW-0808">Transferase</keyword>
<proteinExistence type="predicted"/>
<dbReference type="CDD" id="cd04301">
    <property type="entry name" value="NAT_SF"/>
    <property type="match status" value="1"/>
</dbReference>
<keyword evidence="4" id="KW-1185">Reference proteome</keyword>
<dbReference type="EMBL" id="BBJM01000002">
    <property type="protein sequence ID" value="GAK47112.1"/>
    <property type="molecule type" value="Genomic_DNA"/>
</dbReference>
<name>A0A081BGE4_9LACO</name>
<dbReference type="InterPro" id="IPR016181">
    <property type="entry name" value="Acyl_CoA_acyltransferase"/>
</dbReference>
<dbReference type="GO" id="GO:0008080">
    <property type="term" value="F:N-acetyltransferase activity"/>
    <property type="evidence" value="ECO:0007669"/>
    <property type="project" value="InterPro"/>
</dbReference>
<comment type="caution">
    <text evidence="3">The sequence shown here is derived from an EMBL/GenBank/DDBJ whole genome shotgun (WGS) entry which is preliminary data.</text>
</comment>
<dbReference type="PANTHER" id="PTHR13947:SF37">
    <property type="entry name" value="LD18367P"/>
    <property type="match status" value="1"/>
</dbReference>
<dbReference type="Gene3D" id="3.40.630.30">
    <property type="match status" value="1"/>
</dbReference>
<dbReference type="eggNOG" id="COG0456">
    <property type="taxonomic scope" value="Bacteria"/>
</dbReference>
<dbReference type="Pfam" id="PF00583">
    <property type="entry name" value="Acetyltransf_1"/>
    <property type="match status" value="1"/>
</dbReference>
<dbReference type="PROSITE" id="PS51186">
    <property type="entry name" value="GNAT"/>
    <property type="match status" value="1"/>
</dbReference>
<dbReference type="InterPro" id="IPR050769">
    <property type="entry name" value="NAT_camello-type"/>
</dbReference>